<dbReference type="InterPro" id="IPR036640">
    <property type="entry name" value="ABC1_TM_sf"/>
</dbReference>
<dbReference type="Pfam" id="PF00005">
    <property type="entry name" value="ABC_tran"/>
    <property type="match status" value="1"/>
</dbReference>
<keyword evidence="7 9" id="KW-1133">Transmembrane helix</keyword>
<feature type="domain" description="ABC transporter" evidence="10">
    <location>
        <begin position="340"/>
        <end position="574"/>
    </location>
</feature>
<evidence type="ECO:0000256" key="2">
    <source>
        <dbReference type="ARBA" id="ARBA00022448"/>
    </source>
</evidence>
<dbReference type="Proteomes" id="UP000193435">
    <property type="component" value="Unassembled WGS sequence"/>
</dbReference>
<dbReference type="AlphaFoldDB" id="A0A1X7NIY1"/>
<evidence type="ECO:0000313" key="12">
    <source>
        <dbReference type="EMBL" id="SMH37758.1"/>
    </source>
</evidence>
<evidence type="ECO:0000256" key="8">
    <source>
        <dbReference type="ARBA" id="ARBA00023136"/>
    </source>
</evidence>
<evidence type="ECO:0000256" key="9">
    <source>
        <dbReference type="SAM" id="Phobius"/>
    </source>
</evidence>
<dbReference type="InterPro" id="IPR011527">
    <property type="entry name" value="ABC1_TM_dom"/>
</dbReference>
<name>A0A1X7NIY1_9LACT</name>
<reference evidence="12 13" key="1">
    <citation type="submission" date="2017-04" db="EMBL/GenBank/DDBJ databases">
        <authorList>
            <person name="Afonso C.L."/>
            <person name="Miller P.J."/>
            <person name="Scott M.A."/>
            <person name="Spackman E."/>
            <person name="Goraichik I."/>
            <person name="Dimitrov K.M."/>
            <person name="Suarez D.L."/>
            <person name="Swayne D.E."/>
        </authorList>
    </citation>
    <scope>NUCLEOTIDE SEQUENCE [LARGE SCALE GENOMIC DNA]</scope>
    <source>
        <strain evidence="12 13">LMG26642</strain>
    </source>
</reference>
<keyword evidence="6 12" id="KW-0067">ATP-binding</keyword>
<evidence type="ECO:0000256" key="4">
    <source>
        <dbReference type="ARBA" id="ARBA00022692"/>
    </source>
</evidence>
<feature type="transmembrane region" description="Helical" evidence="9">
    <location>
        <begin position="60"/>
        <end position="87"/>
    </location>
</feature>
<dbReference type="SMART" id="SM00382">
    <property type="entry name" value="AAA"/>
    <property type="match status" value="1"/>
</dbReference>
<dbReference type="Gene3D" id="3.40.50.300">
    <property type="entry name" value="P-loop containing nucleotide triphosphate hydrolases"/>
    <property type="match status" value="1"/>
</dbReference>
<keyword evidence="13" id="KW-1185">Reference proteome</keyword>
<gene>
    <name evidence="12" type="ORF">SAMN04488700_2039</name>
</gene>
<dbReference type="GO" id="GO:0005886">
    <property type="term" value="C:plasma membrane"/>
    <property type="evidence" value="ECO:0007669"/>
    <property type="project" value="UniProtKB-SubCell"/>
</dbReference>
<feature type="transmembrane region" description="Helical" evidence="9">
    <location>
        <begin position="270"/>
        <end position="287"/>
    </location>
</feature>
<dbReference type="RefSeq" id="WP_085560102.1">
    <property type="nucleotide sequence ID" value="NZ_FOAH01000008.1"/>
</dbReference>
<dbReference type="InterPro" id="IPR039421">
    <property type="entry name" value="Type_1_exporter"/>
</dbReference>
<dbReference type="CDD" id="cd03254">
    <property type="entry name" value="ABCC_Glucan_exporter_like"/>
    <property type="match status" value="1"/>
</dbReference>
<dbReference type="SUPFAM" id="SSF52540">
    <property type="entry name" value="P-loop containing nucleoside triphosphate hydrolases"/>
    <property type="match status" value="1"/>
</dbReference>
<evidence type="ECO:0000256" key="3">
    <source>
        <dbReference type="ARBA" id="ARBA00022475"/>
    </source>
</evidence>
<dbReference type="STRING" id="1073423.SAMN04488700_2039"/>
<keyword evidence="4 9" id="KW-0812">Transmembrane</keyword>
<dbReference type="GO" id="GO:0016887">
    <property type="term" value="F:ATP hydrolysis activity"/>
    <property type="evidence" value="ECO:0007669"/>
    <property type="project" value="InterPro"/>
</dbReference>
<dbReference type="InterPro" id="IPR003593">
    <property type="entry name" value="AAA+_ATPase"/>
</dbReference>
<feature type="transmembrane region" description="Helical" evidence="9">
    <location>
        <begin position="133"/>
        <end position="156"/>
    </location>
</feature>
<feature type="transmembrane region" description="Helical" evidence="9">
    <location>
        <begin position="162"/>
        <end position="181"/>
    </location>
</feature>
<dbReference type="InterPro" id="IPR017871">
    <property type="entry name" value="ABC_transporter-like_CS"/>
</dbReference>
<dbReference type="PROSITE" id="PS50893">
    <property type="entry name" value="ABC_TRANSPORTER_2"/>
    <property type="match status" value="1"/>
</dbReference>
<evidence type="ECO:0000256" key="6">
    <source>
        <dbReference type="ARBA" id="ARBA00022840"/>
    </source>
</evidence>
<evidence type="ECO:0000259" key="11">
    <source>
        <dbReference type="PROSITE" id="PS50929"/>
    </source>
</evidence>
<keyword evidence="5" id="KW-0547">Nucleotide-binding</keyword>
<evidence type="ECO:0000313" key="13">
    <source>
        <dbReference type="Proteomes" id="UP000193435"/>
    </source>
</evidence>
<proteinExistence type="predicted"/>
<dbReference type="CDD" id="cd18544">
    <property type="entry name" value="ABC_6TM_TmrA_like"/>
    <property type="match status" value="1"/>
</dbReference>
<dbReference type="EMBL" id="FXBJ01000002">
    <property type="protein sequence ID" value="SMH37758.1"/>
    <property type="molecule type" value="Genomic_DNA"/>
</dbReference>
<dbReference type="PROSITE" id="PS50929">
    <property type="entry name" value="ABC_TM1F"/>
    <property type="match status" value="1"/>
</dbReference>
<accession>A0A1X7NIY1</accession>
<evidence type="ECO:0000256" key="1">
    <source>
        <dbReference type="ARBA" id="ARBA00004651"/>
    </source>
</evidence>
<organism evidence="12 13">
    <name type="scientific">Carnobacterium iners</name>
    <dbReference type="NCBI Taxonomy" id="1073423"/>
    <lineage>
        <taxon>Bacteria</taxon>
        <taxon>Bacillati</taxon>
        <taxon>Bacillota</taxon>
        <taxon>Bacilli</taxon>
        <taxon>Lactobacillales</taxon>
        <taxon>Carnobacteriaceae</taxon>
        <taxon>Carnobacterium</taxon>
    </lineage>
</organism>
<dbReference type="SUPFAM" id="SSF90123">
    <property type="entry name" value="ABC transporter transmembrane region"/>
    <property type="match status" value="1"/>
</dbReference>
<keyword evidence="2" id="KW-0813">Transport</keyword>
<sequence>MKTIKILWSYSMKKKRYFLTGLILLILAVITDLSGPLVIRYMIDNIIAPSNESVLKVDRLLLFLGVFLVLALLTAFFRYLSFLLLTIGANTVVKTMRNELYAHVQKLPIRYFDTVAAGTIVSRITNDTEQLRIFYVISVGQMLTNFSYLIGIYIALFQLNSFYALISFLLIPIFLFWAMIYQKYAAPFNKKIRQLVGEINGKLNETIQGMTIIQVFQQEEEIEKEFEETNEKWFNYSQKFVLLDSIASYSFVEVIKNFSLLMLILYFSKGYLNGSLLVTVGVLYVFIDYTHRLFQPIQGIVSQWSYLQTALASAERVFDIVDLPIEIESKEDFDTLKNEIIFEHVYFAYKKDEYVLKNINFKTKKGETTALIGHTGSGKSSIINLLFRFYDPDKGSVYLDDYPTTSLSRKSLRKQMGIVLQDPYLFKGTIASNITLNDPTISREKVKEAINAVGGDVLLNDMPLGIDQPVTDKGSTLSSGQKQLISLARALAFDPGVLILDEATSNIDTETEELIQKAMSVVKKGRTTFIIAHRLSTIQYADQILLLDKGEIVERGNHETLLSLNGKYANMYRTQSEDKTTKDSTS</sequence>
<dbReference type="InterPro" id="IPR027417">
    <property type="entry name" value="P-loop_NTPase"/>
</dbReference>
<comment type="subcellular location">
    <subcellularLocation>
        <location evidence="1">Cell membrane</location>
        <topology evidence="1">Multi-pass membrane protein</topology>
    </subcellularLocation>
</comment>
<protein>
    <submittedName>
        <fullName evidence="12">ATP-binding cassette, subfamily B</fullName>
    </submittedName>
</protein>
<evidence type="ECO:0000259" key="10">
    <source>
        <dbReference type="PROSITE" id="PS50893"/>
    </source>
</evidence>
<feature type="domain" description="ABC transmembrane type-1" evidence="11">
    <location>
        <begin position="19"/>
        <end position="309"/>
    </location>
</feature>
<dbReference type="Gene3D" id="1.20.1560.10">
    <property type="entry name" value="ABC transporter type 1, transmembrane domain"/>
    <property type="match status" value="1"/>
</dbReference>
<dbReference type="PANTHER" id="PTHR43394:SF1">
    <property type="entry name" value="ATP-BINDING CASSETTE SUB-FAMILY B MEMBER 10, MITOCHONDRIAL"/>
    <property type="match status" value="1"/>
</dbReference>
<dbReference type="GO" id="GO:0005524">
    <property type="term" value="F:ATP binding"/>
    <property type="evidence" value="ECO:0007669"/>
    <property type="project" value="UniProtKB-KW"/>
</dbReference>
<keyword evidence="3" id="KW-1003">Cell membrane</keyword>
<keyword evidence="8 9" id="KW-0472">Membrane</keyword>
<dbReference type="GO" id="GO:0015421">
    <property type="term" value="F:ABC-type oligopeptide transporter activity"/>
    <property type="evidence" value="ECO:0007669"/>
    <property type="project" value="TreeGrafter"/>
</dbReference>
<evidence type="ECO:0000256" key="7">
    <source>
        <dbReference type="ARBA" id="ARBA00022989"/>
    </source>
</evidence>
<dbReference type="FunFam" id="3.40.50.300:FF:000221">
    <property type="entry name" value="Multidrug ABC transporter ATP-binding protein"/>
    <property type="match status" value="1"/>
</dbReference>
<dbReference type="PANTHER" id="PTHR43394">
    <property type="entry name" value="ATP-DEPENDENT PERMEASE MDL1, MITOCHONDRIAL"/>
    <property type="match status" value="1"/>
</dbReference>
<evidence type="ECO:0000256" key="5">
    <source>
        <dbReference type="ARBA" id="ARBA00022741"/>
    </source>
</evidence>
<dbReference type="InterPro" id="IPR003439">
    <property type="entry name" value="ABC_transporter-like_ATP-bd"/>
</dbReference>
<dbReference type="Pfam" id="PF00664">
    <property type="entry name" value="ABC_membrane"/>
    <property type="match status" value="1"/>
</dbReference>
<dbReference type="OrthoDB" id="9770415at2"/>
<dbReference type="PROSITE" id="PS00211">
    <property type="entry name" value="ABC_TRANSPORTER_1"/>
    <property type="match status" value="1"/>
</dbReference>